<dbReference type="Pfam" id="PF04278">
    <property type="entry name" value="Tic22"/>
    <property type="match status" value="1"/>
</dbReference>
<dbReference type="eggNOG" id="ENOG502QPNF">
    <property type="taxonomic scope" value="Eukaryota"/>
</dbReference>
<dbReference type="PANTHER" id="PTHR33926:SF4">
    <property type="entry name" value="PROTEIN TIC 22, CHLOROPLASTIC"/>
    <property type="match status" value="1"/>
</dbReference>
<evidence type="ECO:0000256" key="7">
    <source>
        <dbReference type="ARBA" id="ARBA00053802"/>
    </source>
</evidence>
<organism evidence="12">
    <name type="scientific">Physcomitrium patens</name>
    <name type="common">Spreading-leaved earth moss</name>
    <name type="synonym">Physcomitrella patens</name>
    <dbReference type="NCBI Taxonomy" id="3218"/>
    <lineage>
        <taxon>Eukaryota</taxon>
        <taxon>Viridiplantae</taxon>
        <taxon>Streptophyta</taxon>
        <taxon>Embryophyta</taxon>
        <taxon>Bryophyta</taxon>
        <taxon>Bryophytina</taxon>
        <taxon>Bryopsida</taxon>
        <taxon>Funariidae</taxon>
        <taxon>Funariales</taxon>
        <taxon>Funariaceae</taxon>
        <taxon>Physcomitrium</taxon>
    </lineage>
</organism>
<dbReference type="STRING" id="3218.A9SID9"/>
<keyword evidence="6" id="KW-0472">Membrane</keyword>
<evidence type="ECO:0000256" key="9">
    <source>
        <dbReference type="ARBA" id="ARBA00061192"/>
    </source>
</evidence>
<dbReference type="Gramene" id="Pp3c16_18870V3.1">
    <property type="protein sequence ID" value="Pp3c16_18870V3.1"/>
    <property type="gene ID" value="Pp3c16_18870"/>
</dbReference>
<keyword evidence="2" id="KW-0150">Chloroplast</keyword>
<dbReference type="AlphaFoldDB" id="A9SID9"/>
<dbReference type="FunFam" id="3.40.1350.100:FF:000001">
    <property type="entry name" value="Protein TIC 22, chloroplastic"/>
    <property type="match status" value="1"/>
</dbReference>
<dbReference type="EnsemblPlants" id="Pp3c16_18870V3.2">
    <property type="protein sequence ID" value="Pp3c16_18870V3.2"/>
    <property type="gene ID" value="Pp3c16_18870"/>
</dbReference>
<evidence type="ECO:0000256" key="5">
    <source>
        <dbReference type="ARBA" id="ARBA00022946"/>
    </source>
</evidence>
<keyword evidence="3" id="KW-0934">Plastid</keyword>
<evidence type="ECO:0000256" key="2">
    <source>
        <dbReference type="ARBA" id="ARBA00022528"/>
    </source>
</evidence>
<evidence type="ECO:0000256" key="3">
    <source>
        <dbReference type="ARBA" id="ARBA00022640"/>
    </source>
</evidence>
<dbReference type="Proteomes" id="UP000006727">
    <property type="component" value="Chromosome 16"/>
</dbReference>
<evidence type="ECO:0000256" key="11">
    <source>
        <dbReference type="ARBA" id="ARBA00082221"/>
    </source>
</evidence>
<evidence type="ECO:0000256" key="10">
    <source>
        <dbReference type="ARBA" id="ARBA00072390"/>
    </source>
</evidence>
<evidence type="ECO:0000313" key="12">
    <source>
        <dbReference type="EMBL" id="PNR38087.1"/>
    </source>
</evidence>
<keyword evidence="1" id="KW-0813">Transport</keyword>
<dbReference type="Gramene" id="Pp3c16_18870V3.2">
    <property type="protein sequence ID" value="Pp3c16_18870V3.2"/>
    <property type="gene ID" value="Pp3c16_18870"/>
</dbReference>
<dbReference type="GO" id="GO:0031972">
    <property type="term" value="C:chloroplast intermembrane space"/>
    <property type="evidence" value="ECO:0007669"/>
    <property type="project" value="UniProtKB-SubCell"/>
</dbReference>
<dbReference type="InterPro" id="IPR007378">
    <property type="entry name" value="Tic22-like"/>
</dbReference>
<proteinExistence type="inferred from homology"/>
<reference evidence="12 14" key="2">
    <citation type="journal article" date="2018" name="Plant J.">
        <title>The Physcomitrella patens chromosome-scale assembly reveals moss genome structure and evolution.</title>
        <authorList>
            <person name="Lang D."/>
            <person name="Ullrich K.K."/>
            <person name="Murat F."/>
            <person name="Fuchs J."/>
            <person name="Jenkins J."/>
            <person name="Haas F.B."/>
            <person name="Piednoel M."/>
            <person name="Gundlach H."/>
            <person name="Van Bel M."/>
            <person name="Meyberg R."/>
            <person name="Vives C."/>
            <person name="Morata J."/>
            <person name="Symeonidi A."/>
            <person name="Hiss M."/>
            <person name="Muchero W."/>
            <person name="Kamisugi Y."/>
            <person name="Saleh O."/>
            <person name="Blanc G."/>
            <person name="Decker E.L."/>
            <person name="van Gessel N."/>
            <person name="Grimwood J."/>
            <person name="Hayes R.D."/>
            <person name="Graham S.W."/>
            <person name="Gunter L.E."/>
            <person name="McDaniel S.F."/>
            <person name="Hoernstein S.N.W."/>
            <person name="Larsson A."/>
            <person name="Li F.W."/>
            <person name="Perroud P.F."/>
            <person name="Phillips J."/>
            <person name="Ranjan P."/>
            <person name="Rokshar D.S."/>
            <person name="Rothfels C.J."/>
            <person name="Schneider L."/>
            <person name="Shu S."/>
            <person name="Stevenson D.W."/>
            <person name="Thummler F."/>
            <person name="Tillich M."/>
            <person name="Villarreal Aguilar J.C."/>
            <person name="Widiez T."/>
            <person name="Wong G.K."/>
            <person name="Wymore A."/>
            <person name="Zhang Y."/>
            <person name="Zimmer A.D."/>
            <person name="Quatrano R.S."/>
            <person name="Mayer K.F.X."/>
            <person name="Goodstein D."/>
            <person name="Casacuberta J.M."/>
            <person name="Vandepoele K."/>
            <person name="Reski R."/>
            <person name="Cuming A.C."/>
            <person name="Tuskan G.A."/>
            <person name="Maumus F."/>
            <person name="Salse J."/>
            <person name="Schmutz J."/>
            <person name="Rensing S.A."/>
        </authorList>
    </citation>
    <scope>NUCLEOTIDE SEQUENCE [LARGE SCALE GENOMIC DNA]</scope>
    <source>
        <strain evidence="13 14">cv. Gransden 2004</strain>
    </source>
</reference>
<accession>A9SID9</accession>
<comment type="subcellular location">
    <subcellularLocation>
        <location evidence="8">Plastid</location>
        <location evidence="8">Chloroplast intermembrane space</location>
        <topology evidence="8">Peripheral membrane protein</topology>
    </subcellularLocation>
</comment>
<dbReference type="RefSeq" id="XP_024398092.1">
    <property type="nucleotide sequence ID" value="XM_024542324.2"/>
</dbReference>
<dbReference type="PANTHER" id="PTHR33926">
    <property type="entry name" value="PROTEIN TIC 22, CHLOROPLASTIC"/>
    <property type="match status" value="1"/>
</dbReference>
<evidence type="ECO:0000256" key="1">
    <source>
        <dbReference type="ARBA" id="ARBA00022448"/>
    </source>
</evidence>
<keyword evidence="14" id="KW-1185">Reference proteome</keyword>
<evidence type="ECO:0000313" key="14">
    <source>
        <dbReference type="Proteomes" id="UP000006727"/>
    </source>
</evidence>
<evidence type="ECO:0000256" key="6">
    <source>
        <dbReference type="ARBA" id="ARBA00023136"/>
    </source>
</evidence>
<evidence type="ECO:0000313" key="13">
    <source>
        <dbReference type="EnsemblPlants" id="Pp3c16_18870V3.1"/>
    </source>
</evidence>
<reference evidence="13" key="3">
    <citation type="submission" date="2020-12" db="UniProtKB">
        <authorList>
            <consortium name="EnsemblPlants"/>
        </authorList>
    </citation>
    <scope>IDENTIFICATION</scope>
</reference>
<dbReference type="EnsemblPlants" id="Pp3c16_18870V3.1">
    <property type="protein sequence ID" value="Pp3c16_18870V3.1"/>
    <property type="gene ID" value="Pp3c16_18870"/>
</dbReference>
<reference evidence="12 14" key="1">
    <citation type="journal article" date="2008" name="Science">
        <title>The Physcomitrella genome reveals evolutionary insights into the conquest of land by plants.</title>
        <authorList>
            <person name="Rensing S."/>
            <person name="Lang D."/>
            <person name="Zimmer A."/>
            <person name="Terry A."/>
            <person name="Salamov A."/>
            <person name="Shapiro H."/>
            <person name="Nishiyama T."/>
            <person name="Perroud P.-F."/>
            <person name="Lindquist E."/>
            <person name="Kamisugi Y."/>
            <person name="Tanahashi T."/>
            <person name="Sakakibara K."/>
            <person name="Fujita T."/>
            <person name="Oishi K."/>
            <person name="Shin-I T."/>
            <person name="Kuroki Y."/>
            <person name="Toyoda A."/>
            <person name="Suzuki Y."/>
            <person name="Hashimoto A."/>
            <person name="Yamaguchi K."/>
            <person name="Sugano A."/>
            <person name="Kohara Y."/>
            <person name="Fujiyama A."/>
            <person name="Anterola A."/>
            <person name="Aoki S."/>
            <person name="Ashton N."/>
            <person name="Barbazuk W.B."/>
            <person name="Barker E."/>
            <person name="Bennetzen J."/>
            <person name="Bezanilla M."/>
            <person name="Blankenship R."/>
            <person name="Cho S.H."/>
            <person name="Dutcher S."/>
            <person name="Estelle M."/>
            <person name="Fawcett J.A."/>
            <person name="Gundlach H."/>
            <person name="Hanada K."/>
            <person name="Heyl A."/>
            <person name="Hicks K.A."/>
            <person name="Hugh J."/>
            <person name="Lohr M."/>
            <person name="Mayer K."/>
            <person name="Melkozernov A."/>
            <person name="Murata T."/>
            <person name="Nelson D."/>
            <person name="Pils B."/>
            <person name="Prigge M."/>
            <person name="Reiss B."/>
            <person name="Renner T."/>
            <person name="Rombauts S."/>
            <person name="Rushton P."/>
            <person name="Sanderfoot A."/>
            <person name="Schween G."/>
            <person name="Shiu S.-H."/>
            <person name="Stueber K."/>
            <person name="Theodoulou F.L."/>
            <person name="Tu H."/>
            <person name="Van de Peer Y."/>
            <person name="Verrier P.J."/>
            <person name="Waters E."/>
            <person name="Wood A."/>
            <person name="Yang L."/>
            <person name="Cove D."/>
            <person name="Cuming A."/>
            <person name="Hasebe M."/>
            <person name="Lucas S."/>
            <person name="Mishler D.B."/>
            <person name="Reski R."/>
            <person name="Grigoriev I."/>
            <person name="Quatrano R.S."/>
            <person name="Boore J.L."/>
        </authorList>
    </citation>
    <scope>NUCLEOTIDE SEQUENCE [LARGE SCALE GENOMIC DNA]</scope>
    <source>
        <strain evidence="13 14">cv. Gransden 2004</strain>
    </source>
</reference>
<sequence>MDVASASRVVSSAGGVADGMRGFRRCTPLGEDLVMLVRLADTRNWLRCEQLVENRKRIVAQSVGSVRRNRRAVWNGISDCEKKLWMGSSGLGTQVETQLPRTRFERARRVRDQKPLRVPMASFSLGSPNQGDEWESKLRSESEEVETNLRNAMTEEQVNKCLDGVPVYTVSNSANEFVVVSEMNSPESYGIICFRETDAEAFLSQIRSRDPSAGSDVRVTAIPLGKVLQLSSKEGETFRFVPDPNQIRNAYEVKARAGELSKAFEGVPVFQSESLTLNSINRRLLPIFFSKEDLETALQTAFEEQKRVDPALEFKPNIQVDSLEDILDMMEGSEEETQRAEIVFIPAGMDVFKYLTQFEGAIAR</sequence>
<keyword evidence="4" id="KW-0653">Protein transport</keyword>
<gene>
    <name evidence="13" type="primary">LOC112293169</name>
    <name evidence="12" type="ORF">PHYPA_021198</name>
</gene>
<comment type="similarity">
    <text evidence="9">Belongs to the Tic22 family.</text>
</comment>
<evidence type="ECO:0000256" key="8">
    <source>
        <dbReference type="ARBA" id="ARBA00060366"/>
    </source>
</evidence>
<comment type="function">
    <text evidence="7">Involved in protein precursor import into chloroplasts. Imported into the intermembrane space via the Toc translocon. May be involved in the import pathway used by proteins without a cleavable N-terminal pre-sequence.</text>
</comment>
<dbReference type="EMBL" id="ABEU02000016">
    <property type="protein sequence ID" value="PNR38087.1"/>
    <property type="molecule type" value="Genomic_DNA"/>
</dbReference>
<dbReference type="HOGENOM" id="CLU_761619_0_0_1"/>
<dbReference type="GeneID" id="112293169"/>
<protein>
    <recommendedName>
        <fullName evidence="10">Protein TIC 22, chloroplastic</fullName>
    </recommendedName>
    <alternativeName>
        <fullName evidence="11">Translocon at the inner envelope membrane of chloroplasts 22</fullName>
    </alternativeName>
</protein>
<keyword evidence="5" id="KW-0809">Transit peptide</keyword>
<dbReference type="Gene3D" id="3.40.1350.100">
    <property type="match status" value="2"/>
</dbReference>
<dbReference type="GO" id="GO:0015031">
    <property type="term" value="P:protein transport"/>
    <property type="evidence" value="ECO:0007669"/>
    <property type="project" value="UniProtKB-KW"/>
</dbReference>
<evidence type="ECO:0000256" key="4">
    <source>
        <dbReference type="ARBA" id="ARBA00022927"/>
    </source>
</evidence>
<dbReference type="PaxDb" id="3218-PP1S81_171V6.1"/>
<name>A9SID9_PHYPA</name>